<proteinExistence type="predicted"/>
<accession>A0A1J4V9G0</accession>
<evidence type="ECO:0000313" key="1">
    <source>
        <dbReference type="EMBL" id="OIO31913.1"/>
    </source>
</evidence>
<name>A0A1J4V9G0_9BACT</name>
<comment type="caution">
    <text evidence="1">The sequence shown here is derived from an EMBL/GenBank/DDBJ whole genome shotgun (WGS) entry which is preliminary data.</text>
</comment>
<dbReference type="Proteomes" id="UP000183206">
    <property type="component" value="Unassembled WGS sequence"/>
</dbReference>
<evidence type="ECO:0000313" key="2">
    <source>
        <dbReference type="Proteomes" id="UP000183206"/>
    </source>
</evidence>
<dbReference type="AlphaFoldDB" id="A0A1J4V9G0"/>
<sequence length="143" mass="15734">MGAAVEVTLNLAENVSVRQSFHPTYFKEGELDPAIERFAISVHRALICAQQCDGPIYRGSTNTDGELAVRARMRAAARASIPMLQRRSKELVNGEFVFTCEQKDCSRHPDIGGRCEWDGDIRVRLIALPTAHSCASFAGGKIK</sequence>
<organism evidence="1 2">
    <name type="scientific">Candidatus Nomurabacteria bacterium CG1_02_47_685</name>
    <dbReference type="NCBI Taxonomy" id="1805282"/>
    <lineage>
        <taxon>Bacteria</taxon>
        <taxon>Candidatus Nomuraibacteriota</taxon>
    </lineage>
</organism>
<protein>
    <submittedName>
        <fullName evidence="1">Uncharacterized protein</fullName>
    </submittedName>
</protein>
<dbReference type="EMBL" id="MNVO01000054">
    <property type="protein sequence ID" value="OIO31913.1"/>
    <property type="molecule type" value="Genomic_DNA"/>
</dbReference>
<reference evidence="1 2" key="1">
    <citation type="journal article" date="2016" name="Environ. Microbiol.">
        <title>Genomic resolution of a cold subsurface aquifer community provides metabolic insights for novel microbes adapted to high CO concentrations.</title>
        <authorList>
            <person name="Probst A.J."/>
            <person name="Castelle C.J."/>
            <person name="Singh A."/>
            <person name="Brown C.T."/>
            <person name="Anantharaman K."/>
            <person name="Sharon I."/>
            <person name="Hug L.A."/>
            <person name="Burstein D."/>
            <person name="Emerson J.B."/>
            <person name="Thomas B.C."/>
            <person name="Banfield J.F."/>
        </authorList>
    </citation>
    <scope>NUCLEOTIDE SEQUENCE [LARGE SCALE GENOMIC DNA]</scope>
    <source>
        <strain evidence="1">CG1_02_47_685</strain>
    </source>
</reference>
<gene>
    <name evidence="1" type="ORF">AUJ44_03610</name>
</gene>